<dbReference type="InterPro" id="IPR005882">
    <property type="entry name" value="Bifunctional_GlmU"/>
</dbReference>
<evidence type="ECO:0000256" key="11">
    <source>
        <dbReference type="ARBA" id="ARBA00022842"/>
    </source>
</evidence>
<name>A0AAE3IHG8_9FIRM</name>
<proteinExistence type="inferred from homology"/>
<comment type="similarity">
    <text evidence="5 20">In the N-terminal section; belongs to the N-acetylglucosamine-1-phosphate uridyltransferase family.</text>
</comment>
<dbReference type="InterPro" id="IPR005835">
    <property type="entry name" value="NTP_transferase_dom"/>
</dbReference>
<dbReference type="SUPFAM" id="SSF53448">
    <property type="entry name" value="Nucleotide-diphospho-sugar transferases"/>
    <property type="match status" value="1"/>
</dbReference>
<dbReference type="GO" id="GO:0009252">
    <property type="term" value="P:peptidoglycan biosynthetic process"/>
    <property type="evidence" value="ECO:0007669"/>
    <property type="project" value="UniProtKB-UniRule"/>
</dbReference>
<feature type="binding site" evidence="20">
    <location>
        <position position="145"/>
    </location>
    <ligand>
        <name>UDP-N-acetyl-alpha-D-glucosamine</name>
        <dbReference type="ChEBI" id="CHEBI:57705"/>
    </ligand>
</feature>
<dbReference type="Proteomes" id="UP001208131">
    <property type="component" value="Unassembled WGS sequence"/>
</dbReference>
<evidence type="ECO:0000256" key="6">
    <source>
        <dbReference type="ARBA" id="ARBA00022490"/>
    </source>
</evidence>
<comment type="pathway">
    <text evidence="2 20">Nucleotide-sugar biosynthesis; UDP-N-acetyl-alpha-D-glucosamine biosynthesis; N-acetyl-alpha-D-glucosamine 1-phosphate from alpha-D-glucosamine 6-phosphate (route II): step 2/2.</text>
</comment>
<dbReference type="PANTHER" id="PTHR43584">
    <property type="entry name" value="NUCLEOTIDYL TRANSFERASE"/>
    <property type="match status" value="1"/>
</dbReference>
<evidence type="ECO:0000256" key="4">
    <source>
        <dbReference type="ARBA" id="ARBA00007707"/>
    </source>
</evidence>
<accession>A0AAE3IHG8</accession>
<dbReference type="GO" id="GO:0016020">
    <property type="term" value="C:membrane"/>
    <property type="evidence" value="ECO:0007669"/>
    <property type="project" value="GOC"/>
</dbReference>
<evidence type="ECO:0000256" key="16">
    <source>
        <dbReference type="ARBA" id="ARBA00023316"/>
    </source>
</evidence>
<dbReference type="GO" id="GO:0005737">
    <property type="term" value="C:cytoplasm"/>
    <property type="evidence" value="ECO:0007669"/>
    <property type="project" value="UniProtKB-SubCell"/>
</dbReference>
<feature type="binding site" evidence="20">
    <location>
        <begin position="390"/>
        <end position="391"/>
    </location>
    <ligand>
        <name>acetyl-CoA</name>
        <dbReference type="ChEBI" id="CHEBI:57288"/>
    </ligand>
</feature>
<dbReference type="GO" id="GO:0000287">
    <property type="term" value="F:magnesium ion binding"/>
    <property type="evidence" value="ECO:0007669"/>
    <property type="project" value="UniProtKB-UniRule"/>
</dbReference>
<feature type="binding site" evidence="20">
    <location>
        <position position="232"/>
    </location>
    <ligand>
        <name>UDP-N-acetyl-alpha-D-glucosamine</name>
        <dbReference type="ChEBI" id="CHEBI:57705"/>
    </ligand>
</feature>
<keyword evidence="9 20" id="KW-0479">Metal-binding</keyword>
<keyword evidence="23" id="KW-1185">Reference proteome</keyword>
<feature type="binding site" evidence="20">
    <location>
        <position position="355"/>
    </location>
    <ligand>
        <name>UDP-N-acetyl-alpha-D-glucosamine</name>
        <dbReference type="ChEBI" id="CHEBI:57705"/>
    </ligand>
</feature>
<dbReference type="Gene3D" id="2.160.10.10">
    <property type="entry name" value="Hexapeptide repeat proteins"/>
    <property type="match status" value="1"/>
</dbReference>
<feature type="binding site" evidence="20">
    <location>
        <position position="337"/>
    </location>
    <ligand>
        <name>UDP-N-acetyl-alpha-D-glucosamine</name>
        <dbReference type="ChEBI" id="CHEBI:57705"/>
    </ligand>
</feature>
<dbReference type="GO" id="GO:0006048">
    <property type="term" value="P:UDP-N-acetylglucosamine biosynthetic process"/>
    <property type="evidence" value="ECO:0007669"/>
    <property type="project" value="InterPro"/>
</dbReference>
<keyword evidence="13 20" id="KW-0573">Peptidoglycan synthesis</keyword>
<organism evidence="22 23">
    <name type="scientific">Hominimerdicola aceti</name>
    <dbReference type="NCBI Taxonomy" id="2981726"/>
    <lineage>
        <taxon>Bacteria</taxon>
        <taxon>Bacillati</taxon>
        <taxon>Bacillota</taxon>
        <taxon>Clostridia</taxon>
        <taxon>Eubacteriales</taxon>
        <taxon>Oscillospiraceae</taxon>
        <taxon>Hominimerdicola</taxon>
    </lineage>
</organism>
<evidence type="ECO:0000256" key="7">
    <source>
        <dbReference type="ARBA" id="ARBA00022679"/>
    </source>
</evidence>
<dbReference type="Pfam" id="PF00483">
    <property type="entry name" value="NTP_transferase"/>
    <property type="match status" value="1"/>
</dbReference>
<dbReference type="InterPro" id="IPR001451">
    <property type="entry name" value="Hexapep"/>
</dbReference>
<feature type="region of interest" description="Linker" evidence="20">
    <location>
        <begin position="235"/>
        <end position="255"/>
    </location>
</feature>
<dbReference type="GO" id="GO:0019134">
    <property type="term" value="F:glucosamine-1-phosphate N-acetyltransferase activity"/>
    <property type="evidence" value="ECO:0007669"/>
    <property type="project" value="UniProtKB-UniRule"/>
</dbReference>
<feature type="binding site" evidence="20">
    <location>
        <position position="381"/>
    </location>
    <ligand>
        <name>UDP-N-acetyl-alpha-D-glucosamine</name>
        <dbReference type="ChEBI" id="CHEBI:57705"/>
    </ligand>
</feature>
<dbReference type="InterPro" id="IPR011004">
    <property type="entry name" value="Trimer_LpxA-like_sf"/>
</dbReference>
<evidence type="ECO:0000256" key="2">
    <source>
        <dbReference type="ARBA" id="ARBA00005166"/>
    </source>
</evidence>
<evidence type="ECO:0000313" key="22">
    <source>
        <dbReference type="EMBL" id="MCU6705367.1"/>
    </source>
</evidence>
<keyword evidence="15 20" id="KW-0012">Acyltransferase</keyword>
<feature type="active site" description="Proton acceptor" evidence="20">
    <location>
        <position position="367"/>
    </location>
</feature>
<feature type="region of interest" description="N-acetyltransferase" evidence="20">
    <location>
        <begin position="256"/>
        <end position="475"/>
    </location>
</feature>
<dbReference type="Gene3D" id="3.90.550.10">
    <property type="entry name" value="Spore Coat Polysaccharide Biosynthesis Protein SpsA, Chain A"/>
    <property type="match status" value="1"/>
</dbReference>
<sequence length="475" mass="51496">MENNVIILAGGQGKRMKTNMPKALCNVIGEPMLEWVLTACENAELDDICVVKGYEGQQIEDYLAQRKSKAKICTVMQEERLGTGHAVMQAADFLKAHAEGNTLILCGDAPFIDAETIKGALELHTEKDCGVTVVTSRVENPTGYGRIIRTENGISGIVEHKDCTPMQLAITEINSGCYWFKTADLLEVLFDIKPENAQGEYYLTDCIELLIAKGKKADAFISANPHVALGANDRRGLLALNDIARYEIIGKWLDEGIEFCCTDGVSIGNNVTIGHGTKIHSGVILRGNTTIGENCNIGNNCIIENTTVGNGVNLNNVQAYESVIEDDVKIGPYVQLRPNSHIKKGAKIGDFVEIKNSTIGEYTAVAHLTYIGDSDVGSNVNFGCGVVTVNYNGDKKFRTVIEDNAFIGCNTNLVAPVRVGKGAYTAAGSTITTDIPDNALAIERGRETIKEGYAEKKLKARTEKFEAIHGKSEEK</sequence>
<dbReference type="RefSeq" id="WP_117865601.1">
    <property type="nucleotide sequence ID" value="NZ_JAOQJZ010000004.1"/>
</dbReference>
<keyword evidence="7 20" id="KW-0808">Transferase</keyword>
<dbReference type="InterPro" id="IPR050065">
    <property type="entry name" value="GlmU-like"/>
</dbReference>
<keyword evidence="10 20" id="KW-0677">Repeat</keyword>
<reference evidence="22 23" key="1">
    <citation type="journal article" date="2021" name="ISME Commun">
        <title>Automated analysis of genomic sequences facilitates high-throughput and comprehensive description of bacteria.</title>
        <authorList>
            <person name="Hitch T.C.A."/>
        </authorList>
    </citation>
    <scope>NUCLEOTIDE SEQUENCE [LARGE SCALE GENOMIC DNA]</scope>
    <source>
        <strain evidence="22 23">Sanger_31</strain>
    </source>
</reference>
<dbReference type="SUPFAM" id="SSF51161">
    <property type="entry name" value="Trimeric LpxA-like enzymes"/>
    <property type="match status" value="1"/>
</dbReference>
<evidence type="ECO:0000256" key="15">
    <source>
        <dbReference type="ARBA" id="ARBA00023315"/>
    </source>
</evidence>
<dbReference type="GO" id="GO:0003977">
    <property type="term" value="F:UDP-N-acetylglucosamine diphosphorylase activity"/>
    <property type="evidence" value="ECO:0007669"/>
    <property type="project" value="UniProtKB-UniRule"/>
</dbReference>
<dbReference type="GO" id="GO:0008360">
    <property type="term" value="P:regulation of cell shape"/>
    <property type="evidence" value="ECO:0007669"/>
    <property type="project" value="UniProtKB-KW"/>
</dbReference>
<evidence type="ECO:0000256" key="5">
    <source>
        <dbReference type="ARBA" id="ARBA00007947"/>
    </source>
</evidence>
<dbReference type="GO" id="GO:0009245">
    <property type="term" value="P:lipid A biosynthetic process"/>
    <property type="evidence" value="ECO:0007669"/>
    <property type="project" value="UniProtKB-UniRule"/>
</dbReference>
<gene>
    <name evidence="20 22" type="primary">glmU</name>
    <name evidence="22" type="ORF">OCV57_05455</name>
</gene>
<evidence type="ECO:0000313" key="23">
    <source>
        <dbReference type="Proteomes" id="UP001208131"/>
    </source>
</evidence>
<evidence type="ECO:0000256" key="3">
    <source>
        <dbReference type="ARBA" id="ARBA00005208"/>
    </source>
</evidence>
<comment type="subcellular location">
    <subcellularLocation>
        <location evidence="1 20">Cytoplasm</location>
    </subcellularLocation>
</comment>
<feature type="binding site" evidence="20">
    <location>
        <position position="444"/>
    </location>
    <ligand>
        <name>acetyl-CoA</name>
        <dbReference type="ChEBI" id="CHEBI:57288"/>
    </ligand>
</feature>
<keyword evidence="14 20" id="KW-0511">Multifunctional enzyme</keyword>
<comment type="catalytic activity">
    <reaction evidence="18 20">
        <text>N-acetyl-alpha-D-glucosamine 1-phosphate + UTP + H(+) = UDP-N-acetyl-alpha-D-glucosamine + diphosphate</text>
        <dbReference type="Rhea" id="RHEA:13509"/>
        <dbReference type="ChEBI" id="CHEBI:15378"/>
        <dbReference type="ChEBI" id="CHEBI:33019"/>
        <dbReference type="ChEBI" id="CHEBI:46398"/>
        <dbReference type="ChEBI" id="CHEBI:57705"/>
        <dbReference type="ChEBI" id="CHEBI:57776"/>
        <dbReference type="EC" id="2.7.7.23"/>
    </reaction>
</comment>
<feature type="binding site" evidence="20">
    <location>
        <position position="108"/>
    </location>
    <ligand>
        <name>Mg(2+)</name>
        <dbReference type="ChEBI" id="CHEBI:18420"/>
    </ligand>
</feature>
<evidence type="ECO:0000256" key="12">
    <source>
        <dbReference type="ARBA" id="ARBA00022960"/>
    </source>
</evidence>
<feature type="binding site" evidence="20">
    <location>
        <position position="77"/>
    </location>
    <ligand>
        <name>UDP-N-acetyl-alpha-D-glucosamine</name>
        <dbReference type="ChEBI" id="CHEBI:57705"/>
    </ligand>
</feature>
<comment type="pathway">
    <text evidence="20">Bacterial outer membrane biogenesis; LPS lipid A biosynthesis.</text>
</comment>
<evidence type="ECO:0000256" key="8">
    <source>
        <dbReference type="ARBA" id="ARBA00022695"/>
    </source>
</evidence>
<protein>
    <recommendedName>
        <fullName evidence="20">Bifunctional protein GlmU</fullName>
    </recommendedName>
    <domain>
        <recommendedName>
            <fullName evidence="20">UDP-N-acetylglucosamine pyrophosphorylase</fullName>
            <ecNumber evidence="20">2.7.7.23</ecNumber>
        </recommendedName>
        <alternativeName>
            <fullName evidence="20">N-acetylglucosamine-1-phosphate uridyltransferase</fullName>
        </alternativeName>
    </domain>
    <domain>
        <recommendedName>
            <fullName evidence="20">Glucosamine-1-phosphate N-acetyltransferase</fullName>
            <ecNumber evidence="20">2.3.1.157</ecNumber>
        </recommendedName>
    </domain>
</protein>
<comment type="function">
    <text evidence="19 20">Catalyzes the last two sequential reactions in the de novo biosynthetic pathway for UDP-N-acetylglucosamine (UDP-GlcNAc). The C-terminal domain catalyzes the transfer of acetyl group from acetyl coenzyme A to glucosamine-1-phosphate (GlcN-1-P) to produce N-acetylglucosamine-1-phosphate (GlcNAc-1-P), which is converted into UDP-GlcNAc by the transfer of uridine 5-monophosphate (from uridine 5-triphosphate), a reaction catalyzed by the N-terminal domain.</text>
</comment>
<dbReference type="EMBL" id="JAOQJZ010000004">
    <property type="protein sequence ID" value="MCU6705367.1"/>
    <property type="molecule type" value="Genomic_DNA"/>
</dbReference>
<dbReference type="CDD" id="cd03353">
    <property type="entry name" value="LbH_GlmU_C"/>
    <property type="match status" value="1"/>
</dbReference>
<dbReference type="EC" id="2.3.1.157" evidence="20"/>
<evidence type="ECO:0000256" key="1">
    <source>
        <dbReference type="ARBA" id="ARBA00004496"/>
    </source>
</evidence>
<evidence type="ECO:0000256" key="10">
    <source>
        <dbReference type="ARBA" id="ARBA00022737"/>
    </source>
</evidence>
<dbReference type="GO" id="GO:0071555">
    <property type="term" value="P:cell wall organization"/>
    <property type="evidence" value="ECO:0007669"/>
    <property type="project" value="UniProtKB-KW"/>
</dbReference>
<dbReference type="CDD" id="cd02540">
    <property type="entry name" value="GT2_GlmU_N_bac"/>
    <property type="match status" value="1"/>
</dbReference>
<dbReference type="NCBIfam" id="TIGR01173">
    <property type="entry name" value="glmU"/>
    <property type="match status" value="1"/>
</dbReference>
<dbReference type="HAMAP" id="MF_01631">
    <property type="entry name" value="GlmU"/>
    <property type="match status" value="1"/>
</dbReference>
<dbReference type="PANTHER" id="PTHR43584:SF3">
    <property type="entry name" value="BIFUNCTIONAL PROTEIN GLMU"/>
    <property type="match status" value="1"/>
</dbReference>
<dbReference type="GO" id="GO:0000902">
    <property type="term" value="P:cell morphogenesis"/>
    <property type="evidence" value="ECO:0007669"/>
    <property type="project" value="UniProtKB-UniRule"/>
</dbReference>
<evidence type="ECO:0000256" key="19">
    <source>
        <dbReference type="ARBA" id="ARBA00049628"/>
    </source>
</evidence>
<keyword evidence="11 20" id="KW-0460">Magnesium</keyword>
<feature type="binding site" evidence="20">
    <location>
        <position position="174"/>
    </location>
    <ligand>
        <name>UDP-N-acetyl-alpha-D-glucosamine</name>
        <dbReference type="ChEBI" id="CHEBI:57705"/>
    </ligand>
</feature>
<keyword evidence="12 20" id="KW-0133">Cell shape</keyword>
<evidence type="ECO:0000256" key="14">
    <source>
        <dbReference type="ARBA" id="ARBA00023268"/>
    </source>
</evidence>
<dbReference type="EC" id="2.7.7.23" evidence="20"/>
<dbReference type="InterPro" id="IPR038009">
    <property type="entry name" value="GlmU_C_LbH"/>
</dbReference>
<comment type="caution">
    <text evidence="20">Lacks conserved residue(s) required for the propagation of feature annotation.</text>
</comment>
<feature type="binding site" evidence="20">
    <location>
        <begin position="82"/>
        <end position="83"/>
    </location>
    <ligand>
        <name>UDP-N-acetyl-alpha-D-glucosamine</name>
        <dbReference type="ChEBI" id="CHEBI:57705"/>
    </ligand>
</feature>
<comment type="pathway">
    <text evidence="3 20">Nucleotide-sugar biosynthesis; UDP-N-acetyl-alpha-D-glucosamine biosynthesis; UDP-N-acetyl-alpha-D-glucosamine from N-acetyl-alpha-D-glucosamine 1-phosphate: step 1/1.</text>
</comment>
<comment type="similarity">
    <text evidence="4 20">In the C-terminal section; belongs to the transferase hexapeptide repeat family.</text>
</comment>
<evidence type="ECO:0000256" key="13">
    <source>
        <dbReference type="ARBA" id="ARBA00022984"/>
    </source>
</evidence>
<feature type="domain" description="Nucleotidyl transferase" evidence="21">
    <location>
        <begin position="5"/>
        <end position="254"/>
    </location>
</feature>
<feature type="binding site" evidence="20">
    <location>
        <position position="370"/>
    </location>
    <ligand>
        <name>UDP-N-acetyl-alpha-D-glucosamine</name>
        <dbReference type="ChEBI" id="CHEBI:57705"/>
    </ligand>
</feature>
<keyword evidence="6 20" id="KW-0963">Cytoplasm</keyword>
<dbReference type="Pfam" id="PF00132">
    <property type="entry name" value="Hexapep"/>
    <property type="match status" value="3"/>
</dbReference>
<dbReference type="AlphaFoldDB" id="A0AAE3IHG8"/>
<evidence type="ECO:0000259" key="21">
    <source>
        <dbReference type="Pfam" id="PF00483"/>
    </source>
</evidence>
<evidence type="ECO:0000256" key="18">
    <source>
        <dbReference type="ARBA" id="ARBA00048493"/>
    </source>
</evidence>
<comment type="catalytic activity">
    <reaction evidence="17 20">
        <text>alpha-D-glucosamine 1-phosphate + acetyl-CoA = N-acetyl-alpha-D-glucosamine 1-phosphate + CoA + H(+)</text>
        <dbReference type="Rhea" id="RHEA:13725"/>
        <dbReference type="ChEBI" id="CHEBI:15378"/>
        <dbReference type="ChEBI" id="CHEBI:57287"/>
        <dbReference type="ChEBI" id="CHEBI:57288"/>
        <dbReference type="ChEBI" id="CHEBI:57776"/>
        <dbReference type="ChEBI" id="CHEBI:58516"/>
        <dbReference type="EC" id="2.3.1.157"/>
    </reaction>
</comment>
<feature type="binding site" evidence="20">
    <location>
        <position position="159"/>
    </location>
    <ligand>
        <name>UDP-N-acetyl-alpha-D-glucosamine</name>
        <dbReference type="ChEBI" id="CHEBI:57705"/>
    </ligand>
</feature>
<comment type="cofactor">
    <cofactor evidence="20">
        <name>Mg(2+)</name>
        <dbReference type="ChEBI" id="CHEBI:18420"/>
    </cofactor>
    <text evidence="20">Binds 1 Mg(2+) ion per subunit.</text>
</comment>
<feature type="region of interest" description="Pyrophosphorylase" evidence="20">
    <location>
        <begin position="1"/>
        <end position="234"/>
    </location>
</feature>
<comment type="caution">
    <text evidence="22">The sequence shown here is derived from an EMBL/GenBank/DDBJ whole genome shotgun (WGS) entry which is preliminary data.</text>
</comment>
<feature type="binding site" evidence="20">
    <location>
        <position position="22"/>
    </location>
    <ligand>
        <name>UDP-N-acetyl-alpha-D-glucosamine</name>
        <dbReference type="ChEBI" id="CHEBI:57705"/>
    </ligand>
</feature>
<comment type="subunit">
    <text evidence="20">Homotrimer.</text>
</comment>
<feature type="binding site" evidence="20">
    <location>
        <position position="427"/>
    </location>
    <ligand>
        <name>acetyl-CoA</name>
        <dbReference type="ChEBI" id="CHEBI:57288"/>
    </ligand>
</feature>
<keyword evidence="16 20" id="KW-0961">Cell wall biogenesis/degradation</keyword>
<evidence type="ECO:0000256" key="9">
    <source>
        <dbReference type="ARBA" id="ARBA00022723"/>
    </source>
</evidence>
<feature type="binding site" evidence="20">
    <location>
        <position position="232"/>
    </location>
    <ligand>
        <name>Mg(2+)</name>
        <dbReference type="ChEBI" id="CHEBI:18420"/>
    </ligand>
</feature>
<keyword evidence="8 20" id="KW-0548">Nucleotidyltransferase</keyword>
<evidence type="ECO:0000256" key="20">
    <source>
        <dbReference type="HAMAP-Rule" id="MF_01631"/>
    </source>
</evidence>
<dbReference type="InterPro" id="IPR029044">
    <property type="entry name" value="Nucleotide-diphossugar_trans"/>
</dbReference>
<evidence type="ECO:0000256" key="17">
    <source>
        <dbReference type="ARBA" id="ARBA00048247"/>
    </source>
</evidence>